<proteinExistence type="predicted"/>
<accession>A0A151JYE0</accession>
<keyword evidence="2" id="KW-1185">Reference proteome</keyword>
<dbReference type="EMBL" id="KQ981546">
    <property type="protein sequence ID" value="KYN40030.1"/>
    <property type="molecule type" value="Genomic_DNA"/>
</dbReference>
<sequence>MNALKRKQQIGQEAVIRLREELNSTRQGPVFLTTVKRCLRDYGLKGCIAAKNKTGKMEEDIALEKHFKPIIYPLKQIVENTVDSSKNLIMTEIFFSGEDEEPKLKRKRPSALYDNLIQASTSVKSVLNQLKTVPSTLNEVSKIIQPRDLSYDHAPSVEEIFEIADEPLVTSIRYLLQTPKG</sequence>
<reference evidence="1 2" key="1">
    <citation type="submission" date="2016-03" db="EMBL/GenBank/DDBJ databases">
        <title>Trachymyrmex septentrionalis WGS genome.</title>
        <authorList>
            <person name="Nygaard S."/>
            <person name="Hu H."/>
            <person name="Boomsma J."/>
            <person name="Zhang G."/>
        </authorList>
    </citation>
    <scope>NUCLEOTIDE SEQUENCE [LARGE SCALE GENOMIC DNA]</scope>
    <source>
        <strain evidence="1">Tsep2-gDNA-1</strain>
        <tissue evidence="1">Whole body</tissue>
    </source>
</reference>
<dbReference type="AlphaFoldDB" id="A0A151JYE0"/>
<gene>
    <name evidence="1" type="ORF">ALC56_05557</name>
</gene>
<evidence type="ECO:0000313" key="1">
    <source>
        <dbReference type="EMBL" id="KYN40030.1"/>
    </source>
</evidence>
<dbReference type="Proteomes" id="UP000078541">
    <property type="component" value="Unassembled WGS sequence"/>
</dbReference>
<organism evidence="1 2">
    <name type="scientific">Trachymyrmex septentrionalis</name>
    <dbReference type="NCBI Taxonomy" id="34720"/>
    <lineage>
        <taxon>Eukaryota</taxon>
        <taxon>Metazoa</taxon>
        <taxon>Ecdysozoa</taxon>
        <taxon>Arthropoda</taxon>
        <taxon>Hexapoda</taxon>
        <taxon>Insecta</taxon>
        <taxon>Pterygota</taxon>
        <taxon>Neoptera</taxon>
        <taxon>Endopterygota</taxon>
        <taxon>Hymenoptera</taxon>
        <taxon>Apocrita</taxon>
        <taxon>Aculeata</taxon>
        <taxon>Formicoidea</taxon>
        <taxon>Formicidae</taxon>
        <taxon>Myrmicinae</taxon>
        <taxon>Trachymyrmex</taxon>
    </lineage>
</organism>
<evidence type="ECO:0000313" key="2">
    <source>
        <dbReference type="Proteomes" id="UP000078541"/>
    </source>
</evidence>
<name>A0A151JYE0_9HYME</name>
<protein>
    <submittedName>
        <fullName evidence="1">Uncharacterized protein</fullName>
    </submittedName>
</protein>